<feature type="domain" description="PAC" evidence="6">
    <location>
        <begin position="276"/>
        <end position="328"/>
    </location>
</feature>
<feature type="domain" description="PAS" evidence="5">
    <location>
        <begin position="202"/>
        <end position="272"/>
    </location>
</feature>
<comment type="caution">
    <text evidence="9">The sequence shown here is derived from an EMBL/GenBank/DDBJ whole genome shotgun (WGS) entry which is preliminary data.</text>
</comment>
<reference evidence="9" key="1">
    <citation type="submission" date="2023-01" db="EMBL/GenBank/DDBJ databases">
        <title>Biogeochemical cycle of methane in antarctic sediments.</title>
        <authorList>
            <person name="Roldan D.M."/>
            <person name="Menes R.J."/>
        </authorList>
    </citation>
    <scope>NUCLEOTIDE SEQUENCE [LARGE SCALE GENOMIC DNA]</scope>
    <source>
        <strain evidence="9">K-2018 MAG008</strain>
    </source>
</reference>
<accession>A0AA43Q9G7</accession>
<dbReference type="InterPro" id="IPR003018">
    <property type="entry name" value="GAF"/>
</dbReference>
<dbReference type="CDD" id="cd01948">
    <property type="entry name" value="EAL"/>
    <property type="match status" value="1"/>
</dbReference>
<dbReference type="PANTHER" id="PTHR44757">
    <property type="entry name" value="DIGUANYLATE CYCLASE DGCP"/>
    <property type="match status" value="1"/>
</dbReference>
<dbReference type="InterPro" id="IPR000014">
    <property type="entry name" value="PAS"/>
</dbReference>
<dbReference type="CDD" id="cd00130">
    <property type="entry name" value="PAS"/>
    <property type="match status" value="3"/>
</dbReference>
<dbReference type="FunFam" id="3.20.20.450:FF:000001">
    <property type="entry name" value="Cyclic di-GMP phosphodiesterase yahA"/>
    <property type="match status" value="1"/>
</dbReference>
<evidence type="ECO:0000313" key="10">
    <source>
        <dbReference type="Proteomes" id="UP001160519"/>
    </source>
</evidence>
<dbReference type="InterPro" id="IPR013655">
    <property type="entry name" value="PAS_fold_3"/>
</dbReference>
<keyword evidence="3" id="KW-0973">c-di-GMP</keyword>
<dbReference type="PROSITE" id="PS50887">
    <property type="entry name" value="GGDEF"/>
    <property type="match status" value="1"/>
</dbReference>
<dbReference type="Pfam" id="PF08447">
    <property type="entry name" value="PAS_3"/>
    <property type="match status" value="1"/>
</dbReference>
<evidence type="ECO:0000259" key="7">
    <source>
        <dbReference type="PROSITE" id="PS50883"/>
    </source>
</evidence>
<dbReference type="InterPro" id="IPR029787">
    <property type="entry name" value="Nucleotide_cyclase"/>
</dbReference>
<dbReference type="InterPro" id="IPR043128">
    <property type="entry name" value="Rev_trsase/Diguanyl_cyclase"/>
</dbReference>
<organism evidence="9 10">
    <name type="scientific">Candidatus Methylobacter titanis</name>
    <dbReference type="NCBI Taxonomy" id="3053457"/>
    <lineage>
        <taxon>Bacteria</taxon>
        <taxon>Pseudomonadati</taxon>
        <taxon>Pseudomonadota</taxon>
        <taxon>Gammaproteobacteria</taxon>
        <taxon>Methylococcales</taxon>
        <taxon>Methylococcaceae</taxon>
        <taxon>Methylobacter</taxon>
    </lineage>
</organism>
<dbReference type="InterPro" id="IPR052155">
    <property type="entry name" value="Biofilm_reg_signaling"/>
</dbReference>
<dbReference type="PROSITE" id="PS50113">
    <property type="entry name" value="PAC"/>
    <property type="match status" value="2"/>
</dbReference>
<dbReference type="SMART" id="SM00267">
    <property type="entry name" value="GGDEF"/>
    <property type="match status" value="1"/>
</dbReference>
<evidence type="ECO:0000256" key="3">
    <source>
        <dbReference type="ARBA" id="ARBA00022636"/>
    </source>
</evidence>
<dbReference type="PANTHER" id="PTHR44757:SF2">
    <property type="entry name" value="BIOFILM ARCHITECTURE MAINTENANCE PROTEIN MBAA"/>
    <property type="match status" value="1"/>
</dbReference>
<dbReference type="Pfam" id="PF00563">
    <property type="entry name" value="EAL"/>
    <property type="match status" value="1"/>
</dbReference>
<dbReference type="Gene3D" id="3.20.20.450">
    <property type="entry name" value="EAL domain"/>
    <property type="match status" value="1"/>
</dbReference>
<dbReference type="SUPFAM" id="SSF141868">
    <property type="entry name" value="EAL domain-like"/>
    <property type="match status" value="1"/>
</dbReference>
<evidence type="ECO:0000256" key="2">
    <source>
        <dbReference type="ARBA" id="ARBA00012282"/>
    </source>
</evidence>
<dbReference type="NCBIfam" id="TIGR00229">
    <property type="entry name" value="sensory_box"/>
    <property type="match status" value="2"/>
</dbReference>
<feature type="domain" description="PAC" evidence="6">
    <location>
        <begin position="702"/>
        <end position="754"/>
    </location>
</feature>
<dbReference type="InterPro" id="IPR029016">
    <property type="entry name" value="GAF-like_dom_sf"/>
</dbReference>
<sequence>MKNLPKKLKKTLSSDEEIRRAALEALRRGDFDFALKAVERGEASIPEMVEDLKIYQAELEVQNDELRQAQFISNVAIVRFTKLFSFLPLPALVVDEMGVVSDCNEMAERCFMLNRKMFYNHFFPRLLKKEEHNRLRRAIEQAKDVGESIIYEVAMQPVDSPVFIADIHLSLLPSDVSSIPLFAVIVIDQTENLAQRKALEMSRRHFMAYFDASPVGMASASLSKNWLEVNNRLCEMLGYSREQLVNKTWLELTHPDDIEAELIYFERVLAKEIGGYAIDKRFICSDGSILEVHIAVNCVRDEADEVDYFVTIVKSIAAHKKIERSLLIRDQELNTQTLNLRKRVKELEAIYAISRAAQRAETAQYFFDEVLRYLPDGMLYPHHVCINIDIDGNKVTSLACKQPVAYLSSQISVKEVSLGELIVGYTESHAALDIGPFYKEEQAFVNGAADLIGRYIERCEHEKERTLTLQRNSALLDLTAHADNLADDDFLQHVLDQAERLTQSNLAYAHFVNDDQNTITLGSWSSATLIKGDAGFNNSYPLSKVGAWADCLREKKWLIYNNCLAQTLPGAPAELFRHMVVPVMQADKIVMLVGVGNKTTDYYAGDVALLEMLANNYWTLLQKNQSQRRLELDAEVFRISREAVLITDIDAKIVSVNDAFTQITGYTEQEAIGQTPRLLKSGKQSEKFYKKMWQQITETGHWQGEVWNKRKDGELYPQWLGITAAKNNTGQVSEYIAIFMDITDHKLAQQRIEQLAYYDPLTRLANRTLLADHAKQAIALASRQHHLVGVLYLDLDRFKDINDSLGHAIGDKLLVDVANRLLSCVRDTDTVSRLGGDEFVVLLSHLDSADNVLNVAEKILRALAEIFEISQHFITVSCSIGACVYPNDGADFDILLQRADTAMYQAKSDGRNNCKFFTEEMNVRVQRGLRLKNDMRSALKNEEFYVEYQPQFVLKSRRIIGAEALVRWRHPELGNISPSDFIPIAEESGLIIDIGHFVMQQACHQAKRWHDQGHQLHIAVNVSYVQFVRNNLLQLVKDTLQETGLAAQFLELELTESILVSDPENVLSVVQALRDMGVFLSIDDFGTGYSSLSYLKRFAVHKLKIDQSFVRDILIDKDDAIIVSAIINLALSLEIQCIAEGVETAAQANKLQEMGCEQIQGYWLGRPLSVAQMCAMLGDNKSNAAVIESKP</sequence>
<evidence type="ECO:0000256" key="4">
    <source>
        <dbReference type="ARBA" id="ARBA00051114"/>
    </source>
</evidence>
<dbReference type="NCBIfam" id="TIGR00254">
    <property type="entry name" value="GGDEF"/>
    <property type="match status" value="1"/>
</dbReference>
<dbReference type="SUPFAM" id="SSF55073">
    <property type="entry name" value="Nucleotide cyclase"/>
    <property type="match status" value="1"/>
</dbReference>
<evidence type="ECO:0000259" key="8">
    <source>
        <dbReference type="PROSITE" id="PS50887"/>
    </source>
</evidence>
<dbReference type="SMART" id="SM00052">
    <property type="entry name" value="EAL"/>
    <property type="match status" value="1"/>
</dbReference>
<dbReference type="PROSITE" id="PS50112">
    <property type="entry name" value="PAS"/>
    <property type="match status" value="2"/>
</dbReference>
<dbReference type="Gene3D" id="3.30.450.40">
    <property type="match status" value="1"/>
</dbReference>
<dbReference type="PROSITE" id="PS50883">
    <property type="entry name" value="EAL"/>
    <property type="match status" value="1"/>
</dbReference>
<feature type="domain" description="GGDEF" evidence="8">
    <location>
        <begin position="786"/>
        <end position="919"/>
    </location>
</feature>
<dbReference type="EC" id="3.1.4.52" evidence="2"/>
<evidence type="ECO:0000259" key="6">
    <source>
        <dbReference type="PROSITE" id="PS50113"/>
    </source>
</evidence>
<dbReference type="InterPro" id="IPR035965">
    <property type="entry name" value="PAS-like_dom_sf"/>
</dbReference>
<dbReference type="GO" id="GO:0071732">
    <property type="term" value="P:cellular response to nitric oxide"/>
    <property type="evidence" value="ECO:0007669"/>
    <property type="project" value="UniProtKB-ARBA"/>
</dbReference>
<dbReference type="InterPro" id="IPR000160">
    <property type="entry name" value="GGDEF_dom"/>
</dbReference>
<proteinExistence type="predicted"/>
<dbReference type="SUPFAM" id="SSF55785">
    <property type="entry name" value="PYP-like sensor domain (PAS domain)"/>
    <property type="match status" value="3"/>
</dbReference>
<dbReference type="CDD" id="cd01949">
    <property type="entry name" value="GGDEF"/>
    <property type="match status" value="1"/>
</dbReference>
<dbReference type="SMART" id="SM00091">
    <property type="entry name" value="PAS"/>
    <property type="match status" value="3"/>
</dbReference>
<dbReference type="Pfam" id="PF13185">
    <property type="entry name" value="GAF_2"/>
    <property type="match status" value="1"/>
</dbReference>
<gene>
    <name evidence="9" type="ORF">PSU93_14045</name>
</gene>
<evidence type="ECO:0000256" key="1">
    <source>
        <dbReference type="ARBA" id="ARBA00001946"/>
    </source>
</evidence>
<dbReference type="AlphaFoldDB" id="A0AA43Q9G7"/>
<dbReference type="SMART" id="SM00086">
    <property type="entry name" value="PAC"/>
    <property type="match status" value="2"/>
</dbReference>
<keyword evidence="10" id="KW-1185">Reference proteome</keyword>
<dbReference type="GO" id="GO:0071111">
    <property type="term" value="F:cyclic-guanylate-specific phosphodiesterase activity"/>
    <property type="evidence" value="ECO:0007669"/>
    <property type="project" value="UniProtKB-EC"/>
</dbReference>
<dbReference type="Gene3D" id="3.30.70.270">
    <property type="match status" value="1"/>
</dbReference>
<dbReference type="SUPFAM" id="SSF55781">
    <property type="entry name" value="GAF domain-like"/>
    <property type="match status" value="1"/>
</dbReference>
<dbReference type="FunFam" id="3.30.70.270:FF:000001">
    <property type="entry name" value="Diguanylate cyclase domain protein"/>
    <property type="match status" value="1"/>
</dbReference>
<dbReference type="Proteomes" id="UP001160519">
    <property type="component" value="Unassembled WGS sequence"/>
</dbReference>
<evidence type="ECO:0000313" key="9">
    <source>
        <dbReference type="EMBL" id="MDI1232261.1"/>
    </source>
</evidence>
<comment type="catalytic activity">
    <reaction evidence="4">
        <text>3',3'-c-di-GMP + H2O = 5'-phosphoguanylyl(3'-&gt;5')guanosine + H(+)</text>
        <dbReference type="Rhea" id="RHEA:24902"/>
        <dbReference type="ChEBI" id="CHEBI:15377"/>
        <dbReference type="ChEBI" id="CHEBI:15378"/>
        <dbReference type="ChEBI" id="CHEBI:58754"/>
        <dbReference type="ChEBI" id="CHEBI:58805"/>
        <dbReference type="EC" id="3.1.4.52"/>
    </reaction>
    <physiologicalReaction direction="left-to-right" evidence="4">
        <dbReference type="Rhea" id="RHEA:24903"/>
    </physiologicalReaction>
</comment>
<dbReference type="Pfam" id="PF13426">
    <property type="entry name" value="PAS_9"/>
    <property type="match status" value="2"/>
</dbReference>
<evidence type="ECO:0000259" key="5">
    <source>
        <dbReference type="PROSITE" id="PS50112"/>
    </source>
</evidence>
<dbReference type="InterPro" id="IPR035919">
    <property type="entry name" value="EAL_sf"/>
</dbReference>
<protein>
    <recommendedName>
        <fullName evidence="2">cyclic-guanylate-specific phosphodiesterase</fullName>
        <ecNumber evidence="2">3.1.4.52</ecNumber>
    </recommendedName>
</protein>
<dbReference type="EMBL" id="JAQSDF010000071">
    <property type="protein sequence ID" value="MDI1232261.1"/>
    <property type="molecule type" value="Genomic_DNA"/>
</dbReference>
<dbReference type="Gene3D" id="3.30.450.20">
    <property type="entry name" value="PAS domain"/>
    <property type="match status" value="2"/>
</dbReference>
<dbReference type="InterPro" id="IPR001610">
    <property type="entry name" value="PAC"/>
</dbReference>
<dbReference type="InterPro" id="IPR000700">
    <property type="entry name" value="PAS-assoc_C"/>
</dbReference>
<feature type="domain" description="PAS" evidence="5">
    <location>
        <begin position="644"/>
        <end position="675"/>
    </location>
</feature>
<dbReference type="InterPro" id="IPR001633">
    <property type="entry name" value="EAL_dom"/>
</dbReference>
<name>A0AA43Q9G7_9GAMM</name>
<comment type="cofactor">
    <cofactor evidence="1">
        <name>Mg(2+)</name>
        <dbReference type="ChEBI" id="CHEBI:18420"/>
    </cofactor>
</comment>
<dbReference type="Pfam" id="PF00990">
    <property type="entry name" value="GGDEF"/>
    <property type="match status" value="1"/>
</dbReference>
<feature type="domain" description="EAL" evidence="7">
    <location>
        <begin position="928"/>
        <end position="1181"/>
    </location>
</feature>